<feature type="domain" description="Type IX secretion system protein PorV" evidence="2">
    <location>
        <begin position="22"/>
        <end position="238"/>
    </location>
</feature>
<evidence type="ECO:0000259" key="2">
    <source>
        <dbReference type="Pfam" id="PF19572"/>
    </source>
</evidence>
<dbReference type="Proteomes" id="UP000217431">
    <property type="component" value="Chromosome I"/>
</dbReference>
<dbReference type="EMBL" id="AP014597">
    <property type="protein sequence ID" value="BAU18345.1"/>
    <property type="molecule type" value="Genomic_DNA"/>
</dbReference>
<dbReference type="Pfam" id="PF19572">
    <property type="entry name" value="PorV"/>
    <property type="match status" value="1"/>
</dbReference>
<accession>A0A0T7AN01</accession>
<keyword evidence="1" id="KW-0732">Signal</keyword>
<dbReference type="STRING" id="28131.BWX40_08810"/>
<evidence type="ECO:0000256" key="1">
    <source>
        <dbReference type="SAM" id="SignalP"/>
    </source>
</evidence>
<name>A0A0T7AN01_PREIN</name>
<gene>
    <name evidence="3" type="primary">porV</name>
    <name evidence="3" type="ORF">PIOMA14_I_1837</name>
</gene>
<evidence type="ECO:0000313" key="3">
    <source>
        <dbReference type="EMBL" id="BAU18345.1"/>
    </source>
</evidence>
<dbReference type="AlphaFoldDB" id="A0A0T7AN01"/>
<proteinExistence type="predicted"/>
<dbReference type="Gene3D" id="2.40.160.60">
    <property type="entry name" value="Outer membrane protein transport protein (OMPP1/FadL/TodX)"/>
    <property type="match status" value="1"/>
</dbReference>
<dbReference type="SUPFAM" id="SSF56925">
    <property type="entry name" value="OMPA-like"/>
    <property type="match status" value="1"/>
</dbReference>
<reference evidence="3 4" key="1">
    <citation type="journal article" date="2016" name="DNA Res.">
        <title>The complete genome sequencing of Prevotella intermedia strain OMA14 and a subsequent fine-scale, intra-species genomic comparison reveal an unusual amplification of conjugative and mobile transposons and identify a novel Prevotella-lineage-specific repeat.</title>
        <authorList>
            <person name="Naito M."/>
            <person name="Ogura Y."/>
            <person name="Itoh T."/>
            <person name="Shoji M."/>
            <person name="Okamoto M."/>
            <person name="Hayashi T."/>
            <person name="Nakayama K."/>
        </authorList>
    </citation>
    <scope>NUCLEOTIDE SEQUENCE [LARGE SCALE GENOMIC DNA]</scope>
    <source>
        <strain evidence="3 4">OMA14</strain>
    </source>
</reference>
<dbReference type="InterPro" id="IPR011250">
    <property type="entry name" value="OMP/PagP_B-barrel"/>
</dbReference>
<organism evidence="3 4">
    <name type="scientific">Prevotella intermedia</name>
    <dbReference type="NCBI Taxonomy" id="28131"/>
    <lineage>
        <taxon>Bacteria</taxon>
        <taxon>Pseudomonadati</taxon>
        <taxon>Bacteroidota</taxon>
        <taxon>Bacteroidia</taxon>
        <taxon>Bacteroidales</taxon>
        <taxon>Prevotellaceae</taxon>
        <taxon>Prevotella</taxon>
    </lineage>
</organism>
<evidence type="ECO:0000313" key="4">
    <source>
        <dbReference type="Proteomes" id="UP000217431"/>
    </source>
</evidence>
<feature type="signal peptide" evidence="1">
    <location>
        <begin position="1"/>
        <end position="22"/>
    </location>
</feature>
<feature type="chain" id="PRO_5006677886" evidence="1">
    <location>
        <begin position="23"/>
        <end position="317"/>
    </location>
</feature>
<protein>
    <submittedName>
        <fullName evidence="3">Probable por secretion system protein porV</fullName>
    </submittedName>
</protein>
<dbReference type="RefSeq" id="WP_096406574.1">
    <property type="nucleotide sequence ID" value="NZ_AP014597.1"/>
</dbReference>
<sequence length="317" mass="33862">MKSKHIIIIACAALFGATQANAQGQTLPILTANTDARTAAMGNASVAAEGMYLYNNPSALFGVDKKFTADASASVYEKEEGIEGTFGLYTATVGYKFAKRHAAFAGFRYAGGLKFKGSNMLGEPTKEYKPYDWTIDFGYAYMIGKGFSAYAMGNIIFSHLSKNANGGAFTVGASYQNNDMTIANKAANFMVDAKVAAIGPKLDYGNGYKASMPTHVAVGGALSVDMADKHQVGAALSTRYFFQPSESKVFMVGGGLEYTYNNMVSVRAGYEYGDHNLSHFTMGAGVKYRGLRINGAYMLKTVDAGSSYCTVGLGYDF</sequence>
<dbReference type="NCBIfam" id="NF033709">
    <property type="entry name" value="PorV_fam"/>
    <property type="match status" value="1"/>
</dbReference>
<dbReference type="InterPro" id="IPR045741">
    <property type="entry name" value="PorV"/>
</dbReference>